<name>A0A067LR57_JATCU</name>
<proteinExistence type="predicted"/>
<evidence type="ECO:0000313" key="2">
    <source>
        <dbReference type="Proteomes" id="UP000027138"/>
    </source>
</evidence>
<sequence>MVVLIGQEVLKVTSHGKSPDPCIKRYDFLMKRQQTRLLEISTRARAVESRARHLCSRCFCLSRVNYARAKMKVALASFAGKPSDSQRCFLTLA</sequence>
<evidence type="ECO:0000313" key="1">
    <source>
        <dbReference type="EMBL" id="KDP47094.1"/>
    </source>
</evidence>
<dbReference type="EMBL" id="KK914197">
    <property type="protein sequence ID" value="KDP47094.1"/>
    <property type="molecule type" value="Genomic_DNA"/>
</dbReference>
<keyword evidence="2" id="KW-1185">Reference proteome</keyword>
<protein>
    <submittedName>
        <fullName evidence="1">Uncharacterized protein</fullName>
    </submittedName>
</protein>
<dbReference type="AlphaFoldDB" id="A0A067LR57"/>
<dbReference type="Proteomes" id="UP000027138">
    <property type="component" value="Unassembled WGS sequence"/>
</dbReference>
<organism evidence="1 2">
    <name type="scientific">Jatropha curcas</name>
    <name type="common">Barbados nut</name>
    <dbReference type="NCBI Taxonomy" id="180498"/>
    <lineage>
        <taxon>Eukaryota</taxon>
        <taxon>Viridiplantae</taxon>
        <taxon>Streptophyta</taxon>
        <taxon>Embryophyta</taxon>
        <taxon>Tracheophyta</taxon>
        <taxon>Spermatophyta</taxon>
        <taxon>Magnoliopsida</taxon>
        <taxon>eudicotyledons</taxon>
        <taxon>Gunneridae</taxon>
        <taxon>Pentapetalae</taxon>
        <taxon>rosids</taxon>
        <taxon>fabids</taxon>
        <taxon>Malpighiales</taxon>
        <taxon>Euphorbiaceae</taxon>
        <taxon>Crotonoideae</taxon>
        <taxon>Jatropheae</taxon>
        <taxon>Jatropha</taxon>
    </lineage>
</organism>
<reference evidence="1 2" key="1">
    <citation type="journal article" date="2014" name="PLoS ONE">
        <title>Global Analysis of Gene Expression Profiles in Physic Nut (Jatropha curcas L.) Seedlings Exposed to Salt Stress.</title>
        <authorList>
            <person name="Zhang L."/>
            <person name="Zhang C."/>
            <person name="Wu P."/>
            <person name="Chen Y."/>
            <person name="Li M."/>
            <person name="Jiang H."/>
            <person name="Wu G."/>
        </authorList>
    </citation>
    <scope>NUCLEOTIDE SEQUENCE [LARGE SCALE GENOMIC DNA]</scope>
    <source>
        <strain evidence="2">cv. GZQX0401</strain>
        <tissue evidence="1">Young leaves</tissue>
    </source>
</reference>
<gene>
    <name evidence="1" type="ORF">JCGZ_03902</name>
</gene>
<accession>A0A067LR57</accession>